<feature type="domain" description="Effector-associated" evidence="1">
    <location>
        <begin position="1"/>
        <end position="72"/>
    </location>
</feature>
<protein>
    <recommendedName>
        <fullName evidence="1">Effector-associated domain-containing protein</fullName>
    </recommendedName>
</protein>
<evidence type="ECO:0000313" key="2">
    <source>
        <dbReference type="EMBL" id="UXE60620.1"/>
    </source>
</evidence>
<proteinExistence type="predicted"/>
<dbReference type="AlphaFoldDB" id="A0A977KXW4"/>
<sequence length="230" mass="26460">MMDSEQLNGIIARFLEGSHTEADMIILPSLLKDGNPEVKAQLAKFNINIADGKDIHIGDIIYQSVKSETVKSELENLLSRRSDPSSIRAFFKKHPKIIQRAFDCEIDSLILWDCPLNNHIFDICISKYYPTTHRHSWRVVQFGIVDGDILNSIEQCIDNINLLRNWVSQNLKIARESLPDFKSDFFGDIVLGRRINLSPEVFKKIQSTNDNLMGIRIRTYDWILQETANL</sequence>
<dbReference type="Proteomes" id="UP001065613">
    <property type="component" value="Chromosome"/>
</dbReference>
<organism evidence="2">
    <name type="scientific">Woronichinia naegeliana WA131</name>
    <dbReference type="NCBI Taxonomy" id="2824559"/>
    <lineage>
        <taxon>Bacteria</taxon>
        <taxon>Bacillati</taxon>
        <taxon>Cyanobacteriota</taxon>
        <taxon>Cyanophyceae</taxon>
        <taxon>Synechococcales</taxon>
        <taxon>Coelosphaeriaceae</taxon>
        <taxon>Woronichinia</taxon>
    </lineage>
</organism>
<dbReference type="InterPro" id="IPR045429">
    <property type="entry name" value="EAD10"/>
</dbReference>
<dbReference type="KEGG" id="wna:KA717_34745"/>
<evidence type="ECO:0000259" key="1">
    <source>
        <dbReference type="Pfam" id="PF19954"/>
    </source>
</evidence>
<name>A0A977KXW4_9CYAN</name>
<dbReference type="Pfam" id="PF19954">
    <property type="entry name" value="EAD10"/>
    <property type="match status" value="1"/>
</dbReference>
<accession>A0A977KXW4</accession>
<gene>
    <name evidence="2" type="ORF">KA717_34745</name>
</gene>
<dbReference type="EMBL" id="CP073041">
    <property type="protein sequence ID" value="UXE60620.1"/>
    <property type="molecule type" value="Genomic_DNA"/>
</dbReference>
<reference evidence="2" key="1">
    <citation type="submission" date="2021-04" db="EMBL/GenBank/DDBJ databases">
        <title>Genome sequence of Woronichinia naegeliana from Washington state freshwater lake bloom.</title>
        <authorList>
            <person name="Dreher T.W."/>
        </authorList>
    </citation>
    <scope>NUCLEOTIDE SEQUENCE</scope>
    <source>
        <strain evidence="2">WA131</strain>
    </source>
</reference>